<protein>
    <submittedName>
        <fullName evidence="2">Uncharacterized protein</fullName>
    </submittedName>
</protein>
<feature type="compositionally biased region" description="Polar residues" evidence="1">
    <location>
        <begin position="169"/>
        <end position="178"/>
    </location>
</feature>
<sequence length="222" mass="24342">MKRQTTAAHSTTGAPKRVTFALSTFACAKDPKHGTYTGLVETCDGHPVVPGCPSPEAKTARIHINPDHNSQIAQYKITTNTPEHDTHLPSVEQHHTAPLYKYTVHVLPRKRPGLSDPQTPDRQRRDVPPTNTTGIRIRHPHDQPCPQTRPINNGKSLAQHRQPPKTLRRQTPSINPPTNRLAATGPQYHPSPSRLAAGSPTRGSMSSIASTANGSQCLLFYH</sequence>
<feature type="region of interest" description="Disordered" evidence="1">
    <location>
        <begin position="109"/>
        <end position="209"/>
    </location>
</feature>
<gene>
    <name evidence="2" type="ORF">MHUMG1_08409</name>
</gene>
<reference evidence="2 3" key="1">
    <citation type="submission" date="2020-07" db="EMBL/GenBank/DDBJ databases">
        <title>Metarhizium humberi genome.</title>
        <authorList>
            <person name="Lysoe E."/>
        </authorList>
    </citation>
    <scope>NUCLEOTIDE SEQUENCE [LARGE SCALE GENOMIC DNA]</scope>
    <source>
        <strain evidence="2 3">ESALQ1638</strain>
    </source>
</reference>
<accession>A0A9P8S4V9</accession>
<dbReference type="Proteomes" id="UP000764110">
    <property type="component" value="Unassembled WGS sequence"/>
</dbReference>
<keyword evidence="3" id="KW-1185">Reference proteome</keyword>
<comment type="caution">
    <text evidence="2">The sequence shown here is derived from an EMBL/GenBank/DDBJ whole genome shotgun (WGS) entry which is preliminary data.</text>
</comment>
<evidence type="ECO:0000256" key="1">
    <source>
        <dbReference type="SAM" id="MobiDB-lite"/>
    </source>
</evidence>
<dbReference type="EMBL" id="JACEFI010000019">
    <property type="protein sequence ID" value="KAH0593659.1"/>
    <property type="molecule type" value="Genomic_DNA"/>
</dbReference>
<feature type="compositionally biased region" description="Polar residues" evidence="1">
    <location>
        <begin position="145"/>
        <end position="156"/>
    </location>
</feature>
<evidence type="ECO:0000313" key="2">
    <source>
        <dbReference type="EMBL" id="KAH0593659.1"/>
    </source>
</evidence>
<name>A0A9P8S4V9_9HYPO</name>
<organism evidence="2 3">
    <name type="scientific">Metarhizium humberi</name>
    <dbReference type="NCBI Taxonomy" id="2596975"/>
    <lineage>
        <taxon>Eukaryota</taxon>
        <taxon>Fungi</taxon>
        <taxon>Dikarya</taxon>
        <taxon>Ascomycota</taxon>
        <taxon>Pezizomycotina</taxon>
        <taxon>Sordariomycetes</taxon>
        <taxon>Hypocreomycetidae</taxon>
        <taxon>Hypocreales</taxon>
        <taxon>Clavicipitaceae</taxon>
        <taxon>Metarhizium</taxon>
    </lineage>
</organism>
<evidence type="ECO:0000313" key="3">
    <source>
        <dbReference type="Proteomes" id="UP000764110"/>
    </source>
</evidence>
<dbReference type="AlphaFoldDB" id="A0A9P8S4V9"/>
<proteinExistence type="predicted"/>